<evidence type="ECO:0000256" key="1">
    <source>
        <dbReference type="SAM" id="SignalP"/>
    </source>
</evidence>
<evidence type="ECO:0000313" key="3">
    <source>
        <dbReference type="Proteomes" id="UP001217089"/>
    </source>
</evidence>
<dbReference type="Gene3D" id="3.40.720.10">
    <property type="entry name" value="Alkaline Phosphatase, subunit A"/>
    <property type="match status" value="1"/>
</dbReference>
<dbReference type="PANTHER" id="PTHR10151">
    <property type="entry name" value="ECTONUCLEOTIDE PYROPHOSPHATASE/PHOSPHODIESTERASE"/>
    <property type="match status" value="1"/>
</dbReference>
<dbReference type="EMBL" id="JARBDR010000337">
    <property type="protein sequence ID" value="KAJ8315595.1"/>
    <property type="molecule type" value="Genomic_DNA"/>
</dbReference>
<name>A0ABQ9FH44_TEGGR</name>
<proteinExistence type="predicted"/>
<accession>A0ABQ9FH44</accession>
<feature type="chain" id="PRO_5046771858" description="Ectonucleotide pyrophosphatase/phosphodiesterase family member 5" evidence="1">
    <location>
        <begin position="22"/>
        <end position="284"/>
    </location>
</feature>
<dbReference type="InterPro" id="IPR002591">
    <property type="entry name" value="Phosphodiest/P_Trfase"/>
</dbReference>
<keyword evidence="3" id="KW-1185">Reference proteome</keyword>
<protein>
    <recommendedName>
        <fullName evidence="4">Ectonucleotide pyrophosphatase/phosphodiesterase family member 5</fullName>
    </recommendedName>
</protein>
<evidence type="ECO:0000313" key="2">
    <source>
        <dbReference type="EMBL" id="KAJ8315595.1"/>
    </source>
</evidence>
<keyword evidence="1" id="KW-0732">Signal</keyword>
<dbReference type="InterPro" id="IPR017850">
    <property type="entry name" value="Alkaline_phosphatase_core_sf"/>
</dbReference>
<feature type="signal peptide" evidence="1">
    <location>
        <begin position="1"/>
        <end position="21"/>
    </location>
</feature>
<organism evidence="2 3">
    <name type="scientific">Tegillarca granosa</name>
    <name type="common">Malaysian cockle</name>
    <name type="synonym">Anadara granosa</name>
    <dbReference type="NCBI Taxonomy" id="220873"/>
    <lineage>
        <taxon>Eukaryota</taxon>
        <taxon>Metazoa</taxon>
        <taxon>Spiralia</taxon>
        <taxon>Lophotrochozoa</taxon>
        <taxon>Mollusca</taxon>
        <taxon>Bivalvia</taxon>
        <taxon>Autobranchia</taxon>
        <taxon>Pteriomorphia</taxon>
        <taxon>Arcoida</taxon>
        <taxon>Arcoidea</taxon>
        <taxon>Arcidae</taxon>
        <taxon>Tegillarca</taxon>
    </lineage>
</organism>
<gene>
    <name evidence="2" type="ORF">KUTeg_007745</name>
</gene>
<reference evidence="2 3" key="1">
    <citation type="submission" date="2022-12" db="EMBL/GenBank/DDBJ databases">
        <title>Chromosome-level genome of Tegillarca granosa.</title>
        <authorList>
            <person name="Kim J."/>
        </authorList>
    </citation>
    <scope>NUCLEOTIDE SEQUENCE [LARGE SCALE GENOMIC DNA]</scope>
    <source>
        <strain evidence="2">Teg-2019</strain>
        <tissue evidence="2">Adductor muscle</tissue>
    </source>
</reference>
<comment type="caution">
    <text evidence="2">The sequence shown here is derived from an EMBL/GenBank/DDBJ whole genome shotgun (WGS) entry which is preliminary data.</text>
</comment>
<dbReference type="PANTHER" id="PTHR10151:SF120">
    <property type="entry name" value="BIS(5'-ADENOSYL)-TRIPHOSPHATASE"/>
    <property type="match status" value="1"/>
</dbReference>
<dbReference type="Proteomes" id="UP001217089">
    <property type="component" value="Unassembled WGS sequence"/>
</dbReference>
<dbReference type="Pfam" id="PF01663">
    <property type="entry name" value="Phosphodiest"/>
    <property type="match status" value="1"/>
</dbReference>
<dbReference type="CDD" id="cd16018">
    <property type="entry name" value="Enpp"/>
    <property type="match status" value="1"/>
</dbReference>
<evidence type="ECO:0008006" key="4">
    <source>
        <dbReference type="Google" id="ProtNLM"/>
    </source>
</evidence>
<sequence>MYFLFVREALLCLMLVSCVLTLAKTRSSKPLVLLVSFDGFRWDYLKRTDTPNFDRILKSGVTARKGIKNIFITKTFPNHYSIVTGLYAESHGIVGNVMFDPVFNETFTVQDRDSKWFDNGGEPIWVTNQRQDTTRRSGVMFWPGGSSSVKGILPYKYKLYDEKFPNKSRIDTVVSWFTDDYPVNLGLLYFSEPDEMGHHLGPTAPYISETIKALDGLVGYLLQKLTDAGLINDINIIITSDHGMASTPQDKIINLDNYIDPTSYRIFTSNPVGNILPNPVQKEL</sequence>
<dbReference type="SUPFAM" id="SSF53649">
    <property type="entry name" value="Alkaline phosphatase-like"/>
    <property type="match status" value="1"/>
</dbReference>